<feature type="transmembrane region" description="Helical" evidence="14">
    <location>
        <begin position="293"/>
        <end position="315"/>
    </location>
</feature>
<evidence type="ECO:0000256" key="4">
    <source>
        <dbReference type="ARBA" id="ARBA00022692"/>
    </source>
</evidence>
<keyword evidence="3" id="KW-0633">Potassium transport</keyword>
<keyword evidence="17" id="KW-1185">Reference proteome</keyword>
<comment type="caution">
    <text evidence="16">The sequence shown here is derived from an EMBL/GenBank/DDBJ whole genome shotgun (WGS) entry which is preliminary data.</text>
</comment>
<evidence type="ECO:0000256" key="7">
    <source>
        <dbReference type="ARBA" id="ARBA00022958"/>
    </source>
</evidence>
<feature type="compositionally biased region" description="Gly residues" evidence="13">
    <location>
        <begin position="954"/>
        <end position="968"/>
    </location>
</feature>
<dbReference type="Proteomes" id="UP000747399">
    <property type="component" value="Unassembled WGS sequence"/>
</dbReference>
<organism evidence="16 17">
    <name type="scientific">Volvox africanus</name>
    <dbReference type="NCBI Taxonomy" id="51714"/>
    <lineage>
        <taxon>Eukaryota</taxon>
        <taxon>Viridiplantae</taxon>
        <taxon>Chlorophyta</taxon>
        <taxon>core chlorophytes</taxon>
        <taxon>Chlorophyceae</taxon>
        <taxon>CS clade</taxon>
        <taxon>Chlamydomonadales</taxon>
        <taxon>Volvocaceae</taxon>
        <taxon>Volvox</taxon>
    </lineage>
</organism>
<dbReference type="GO" id="GO:0005249">
    <property type="term" value="F:voltage-gated potassium channel activity"/>
    <property type="evidence" value="ECO:0007669"/>
    <property type="project" value="InterPro"/>
</dbReference>
<feature type="domain" description="Cyclic nucleotide-binding" evidence="15">
    <location>
        <begin position="782"/>
        <end position="825"/>
    </location>
</feature>
<keyword evidence="12" id="KW-0175">Coiled coil</keyword>
<feature type="transmembrane region" description="Helical" evidence="14">
    <location>
        <begin position="223"/>
        <end position="244"/>
    </location>
</feature>
<feature type="region of interest" description="Disordered" evidence="13">
    <location>
        <begin position="609"/>
        <end position="628"/>
    </location>
</feature>
<keyword evidence="4 14" id="KW-0812">Transmembrane</keyword>
<keyword evidence="6" id="KW-0851">Voltage-gated channel</keyword>
<evidence type="ECO:0000256" key="13">
    <source>
        <dbReference type="SAM" id="MobiDB-lite"/>
    </source>
</evidence>
<feature type="compositionally biased region" description="Gly residues" evidence="13">
    <location>
        <begin position="1105"/>
        <end position="1115"/>
    </location>
</feature>
<dbReference type="GO" id="GO:0042391">
    <property type="term" value="P:regulation of membrane potential"/>
    <property type="evidence" value="ECO:0007669"/>
    <property type="project" value="TreeGrafter"/>
</dbReference>
<dbReference type="PROSITE" id="PS50042">
    <property type="entry name" value="CNMP_BINDING_3"/>
    <property type="match status" value="2"/>
</dbReference>
<keyword evidence="8 14" id="KW-1133">Transmembrane helix</keyword>
<keyword evidence="7" id="KW-0630">Potassium</keyword>
<feature type="region of interest" description="Disordered" evidence="13">
    <location>
        <begin position="867"/>
        <end position="912"/>
    </location>
</feature>
<evidence type="ECO:0000256" key="11">
    <source>
        <dbReference type="ARBA" id="ARBA00023303"/>
    </source>
</evidence>
<name>A0A8J4B6G1_9CHLO</name>
<reference evidence="16" key="1">
    <citation type="journal article" date="2021" name="Proc. Natl. Acad. Sci. U.S.A.">
        <title>Three genomes in the algal genus Volvox reveal the fate of a haploid sex-determining region after a transition to homothallism.</title>
        <authorList>
            <person name="Yamamoto K."/>
            <person name="Hamaji T."/>
            <person name="Kawai-Toyooka H."/>
            <person name="Matsuzaki R."/>
            <person name="Takahashi F."/>
            <person name="Nishimura Y."/>
            <person name="Kawachi M."/>
            <person name="Noguchi H."/>
            <person name="Minakuchi Y."/>
            <person name="Umen J.G."/>
            <person name="Toyoda A."/>
            <person name="Nozaki H."/>
        </authorList>
    </citation>
    <scope>NUCLEOTIDE SEQUENCE</scope>
    <source>
        <strain evidence="16">NIES-3780</strain>
    </source>
</reference>
<dbReference type="PRINTS" id="PR01463">
    <property type="entry name" value="EAGCHANLFMLY"/>
</dbReference>
<feature type="transmembrane region" description="Helical" evidence="14">
    <location>
        <begin position="457"/>
        <end position="481"/>
    </location>
</feature>
<dbReference type="AlphaFoldDB" id="A0A8J4B6G1"/>
<dbReference type="InterPro" id="IPR050818">
    <property type="entry name" value="KCNH_animal-type"/>
</dbReference>
<dbReference type="SUPFAM" id="SSF81324">
    <property type="entry name" value="Voltage-gated potassium channels"/>
    <property type="match status" value="1"/>
</dbReference>
<keyword evidence="11" id="KW-0407">Ion channel</keyword>
<feature type="region of interest" description="Disordered" evidence="13">
    <location>
        <begin position="1002"/>
        <end position="1024"/>
    </location>
</feature>
<evidence type="ECO:0000256" key="9">
    <source>
        <dbReference type="ARBA" id="ARBA00023065"/>
    </source>
</evidence>
<evidence type="ECO:0000256" key="12">
    <source>
        <dbReference type="SAM" id="Coils"/>
    </source>
</evidence>
<keyword evidence="10 14" id="KW-0472">Membrane</keyword>
<dbReference type="EMBL" id="BNCO01000020">
    <property type="protein sequence ID" value="GIL55066.1"/>
    <property type="molecule type" value="Genomic_DNA"/>
</dbReference>
<feature type="coiled-coil region" evidence="12">
    <location>
        <begin position="114"/>
        <end position="144"/>
    </location>
</feature>
<dbReference type="InterPro" id="IPR014710">
    <property type="entry name" value="RmlC-like_jellyroll"/>
</dbReference>
<dbReference type="PANTHER" id="PTHR10217:SF435">
    <property type="entry name" value="POTASSIUM VOLTAGE-GATED CHANNEL PROTEIN EAG"/>
    <property type="match status" value="1"/>
</dbReference>
<comment type="subcellular location">
    <subcellularLocation>
        <location evidence="1">Membrane</location>
        <topology evidence="1">Multi-pass membrane protein</topology>
    </subcellularLocation>
</comment>
<evidence type="ECO:0000256" key="2">
    <source>
        <dbReference type="ARBA" id="ARBA00022448"/>
    </source>
</evidence>
<evidence type="ECO:0000313" key="16">
    <source>
        <dbReference type="EMBL" id="GIL55066.1"/>
    </source>
</evidence>
<feature type="domain" description="Cyclic nucleotide-binding" evidence="15">
    <location>
        <begin position="560"/>
        <end position="615"/>
    </location>
</feature>
<dbReference type="PROSITE" id="PS00888">
    <property type="entry name" value="CNMP_BINDING_1"/>
    <property type="match status" value="1"/>
</dbReference>
<dbReference type="Gene3D" id="2.60.120.10">
    <property type="entry name" value="Jelly Rolls"/>
    <property type="match status" value="2"/>
</dbReference>
<evidence type="ECO:0000313" key="17">
    <source>
        <dbReference type="Proteomes" id="UP000747399"/>
    </source>
</evidence>
<feature type="region of interest" description="Disordered" evidence="13">
    <location>
        <begin position="929"/>
        <end position="990"/>
    </location>
</feature>
<feature type="transmembrane region" description="Helical" evidence="14">
    <location>
        <begin position="426"/>
        <end position="445"/>
    </location>
</feature>
<evidence type="ECO:0000256" key="1">
    <source>
        <dbReference type="ARBA" id="ARBA00004141"/>
    </source>
</evidence>
<evidence type="ECO:0000256" key="5">
    <source>
        <dbReference type="ARBA" id="ARBA00022826"/>
    </source>
</evidence>
<accession>A0A8J4B6G1</accession>
<dbReference type="PANTHER" id="PTHR10217">
    <property type="entry name" value="VOLTAGE AND LIGAND GATED POTASSIUM CHANNEL"/>
    <property type="match status" value="1"/>
</dbReference>
<dbReference type="InterPro" id="IPR018488">
    <property type="entry name" value="cNMP-bd_CS"/>
</dbReference>
<proteinExistence type="predicted"/>
<dbReference type="InterPro" id="IPR000595">
    <property type="entry name" value="cNMP-bd_dom"/>
</dbReference>
<keyword evidence="5" id="KW-0631">Potassium channel</keyword>
<feature type="transmembrane region" description="Helical" evidence="14">
    <location>
        <begin position="361"/>
        <end position="386"/>
    </location>
</feature>
<dbReference type="CDD" id="cd00038">
    <property type="entry name" value="CAP_ED"/>
    <property type="match status" value="1"/>
</dbReference>
<dbReference type="GO" id="GO:0034702">
    <property type="term" value="C:monoatomic ion channel complex"/>
    <property type="evidence" value="ECO:0007669"/>
    <property type="project" value="UniProtKB-KW"/>
</dbReference>
<dbReference type="SUPFAM" id="SSF51206">
    <property type="entry name" value="cAMP-binding domain-like"/>
    <property type="match status" value="1"/>
</dbReference>
<evidence type="ECO:0000256" key="10">
    <source>
        <dbReference type="ARBA" id="ARBA00023136"/>
    </source>
</evidence>
<protein>
    <recommendedName>
        <fullName evidence="15">Cyclic nucleotide-binding domain-containing protein</fullName>
    </recommendedName>
</protein>
<feature type="region of interest" description="Disordered" evidence="13">
    <location>
        <begin position="1104"/>
        <end position="1131"/>
    </location>
</feature>
<evidence type="ECO:0000256" key="6">
    <source>
        <dbReference type="ARBA" id="ARBA00022882"/>
    </source>
</evidence>
<dbReference type="InterPro" id="IPR003938">
    <property type="entry name" value="K_chnl_volt-dep_EAG/ELK/ERG"/>
</dbReference>
<dbReference type="Pfam" id="PF00520">
    <property type="entry name" value="Ion_trans"/>
    <property type="match status" value="1"/>
</dbReference>
<keyword evidence="9" id="KW-0406">Ion transport</keyword>
<evidence type="ECO:0000256" key="14">
    <source>
        <dbReference type="SAM" id="Phobius"/>
    </source>
</evidence>
<keyword evidence="2" id="KW-0813">Transport</keyword>
<evidence type="ECO:0000256" key="8">
    <source>
        <dbReference type="ARBA" id="ARBA00022989"/>
    </source>
</evidence>
<evidence type="ECO:0000259" key="15">
    <source>
        <dbReference type="PROSITE" id="PS50042"/>
    </source>
</evidence>
<dbReference type="GO" id="GO:0005886">
    <property type="term" value="C:plasma membrane"/>
    <property type="evidence" value="ECO:0007669"/>
    <property type="project" value="TreeGrafter"/>
</dbReference>
<sequence length="1152" mass="124322">MGPRSTYFQSQGPGNQGHVQELELEDINRDDGRPNSRLMWATNTSSSSQDWNSAYTLQDGPAVLCTLLLQWLRRVLPRRSDQIREAKFIVQLQAFFKLSFEQFESNDVSFAEMAEDMEMDMATLAEEQQQQEQEQQEQQGVQEAEPAAAVAARVAAAGDNMAAAGKLMWQAAGAVAAGFGLTEAGGMGLVVKEDMKPSFANVVGLVFISSVHPNSMFKVLWDFLYLPINMWICLVTPVLVVFVANLRLTQVFGCVEFTVDVMCLLDVLARMRTAFISDNFTATTSPHRIARRYFLCGWGVLDLAACVPFLTLINIAPVDDFSTRVLLFRLLRLTKLLRLPNVLQTSNVRTYLQTKVLQQKGLVTLLTLLAAVLVTIHHAACYFYFIGVVTTQNRLMTVPAVVDASTGNVLAQSWVEEEELSSFYNFGRYIISLYWAMYTFLTVGYGDIAIVNSAEKIWAVITAITGVVMAGWFMGAVGTYMGGTGGREADILQRRQDVFLFIQKRHLRGRLASRLQHYEDSIMWRELTDSDRDIINGLPSMLRTEVVLHLYDKVVQKVLFMQTRPPQLVVELLLRLRLQLYDKNEYIIHEGEIGREIFFLAQGEVEVRRESPDEDEDDSGPDPSPLSIRYRTSSRFQLFFRSITRRLSRNSYNPLTLSVREGRVGPGGIIGRPSSGLGRLSRGVDSTSAASPCAAAGVSTSGATAAWSAVRKNSSAVSTTTLTDSGECSFGGRDLLMQLVEGGVQQQQQRQRQGAAAVTAAGVGVGKSGGRGPSFSRKYKSLGYIKAGGLFGHVSCMAGEVRRNSVVAVVRSEVLVLSREDAEELGKDWPDVYNDLKQPEKMRRRSACLNDTLPDSVDYYKPHPGGPVTCGSRHGGRAAGGAGEEARLGSKVRRKRSSPHGGGAPWCAQPATLGQVPEKRAVRIHRMNLVGGSGAVPEDPTVAEHDSDEHEGEGGSGGGAEGPGGGLKLPGPEPGKRDATAKPSNSMPGLGLVLTAVDQSGRTDVGAGQPQDSVGLIPQAQPSPTPLQHQMLLVRQAQVQEEQGYQTEEGITGWSMTAGEANAAPLADFEGGIPATVAATAAGVSGRAAAVEGNDAAGNVMHGSAGSGEVAGGGENHNHNGVDGANGGRGRAPVTMALELTTPPLHLGSPRA</sequence>
<evidence type="ECO:0000256" key="3">
    <source>
        <dbReference type="ARBA" id="ARBA00022538"/>
    </source>
</evidence>
<gene>
    <name evidence="16" type="ORF">Vafri_10585</name>
</gene>
<dbReference type="Gene3D" id="1.10.287.70">
    <property type="match status" value="1"/>
</dbReference>
<dbReference type="InterPro" id="IPR018490">
    <property type="entry name" value="cNMP-bd_dom_sf"/>
</dbReference>
<dbReference type="InterPro" id="IPR005821">
    <property type="entry name" value="Ion_trans_dom"/>
</dbReference>